<dbReference type="OrthoDB" id="9772484at2"/>
<dbReference type="Pfam" id="PF03441">
    <property type="entry name" value="FAD_binding_7"/>
    <property type="match status" value="1"/>
</dbReference>
<dbReference type="PANTHER" id="PTHR11455">
    <property type="entry name" value="CRYPTOCHROME"/>
    <property type="match status" value="1"/>
</dbReference>
<dbReference type="GO" id="GO:0071949">
    <property type="term" value="F:FAD binding"/>
    <property type="evidence" value="ECO:0007669"/>
    <property type="project" value="TreeGrafter"/>
</dbReference>
<evidence type="ECO:0000256" key="6">
    <source>
        <dbReference type="ARBA" id="ARBA00022991"/>
    </source>
</evidence>
<dbReference type="InterPro" id="IPR018394">
    <property type="entry name" value="DNA_photolyase_1_CS_C"/>
</dbReference>
<feature type="site" description="Electron transfer via tryptophanyl radical" evidence="9">
    <location>
        <position position="352"/>
    </location>
</feature>
<dbReference type="InterPro" id="IPR014729">
    <property type="entry name" value="Rossmann-like_a/b/a_fold"/>
</dbReference>
<dbReference type="InterPro" id="IPR036155">
    <property type="entry name" value="Crypto/Photolyase_N_sf"/>
</dbReference>
<dbReference type="InterPro" id="IPR002081">
    <property type="entry name" value="Cryptochrome/DNA_photolyase_1"/>
</dbReference>
<name>A0A0R2B258_9LACO</name>
<keyword evidence="5 8" id="KW-0274">FAD</keyword>
<dbReference type="Proteomes" id="UP000052012">
    <property type="component" value="Unassembled WGS sequence"/>
</dbReference>
<feature type="binding site" evidence="8">
    <location>
        <begin position="232"/>
        <end position="236"/>
    </location>
    <ligand>
        <name>FAD</name>
        <dbReference type="ChEBI" id="CHEBI:57692"/>
    </ligand>
</feature>
<dbReference type="Gene3D" id="3.40.50.620">
    <property type="entry name" value="HUPs"/>
    <property type="match status" value="1"/>
</dbReference>
<dbReference type="Gene3D" id="1.10.579.10">
    <property type="entry name" value="DNA Cyclobutane Dipyrimidine Photolyase, subunit A, domain 3"/>
    <property type="match status" value="1"/>
</dbReference>
<feature type="domain" description="Photolyase/cryptochrome alpha/beta" evidence="11">
    <location>
        <begin position="1"/>
        <end position="130"/>
    </location>
</feature>
<dbReference type="EC" id="4.1.99.3" evidence="2"/>
<keyword evidence="6 10" id="KW-0157">Chromophore</keyword>
<evidence type="ECO:0000256" key="2">
    <source>
        <dbReference type="ARBA" id="ARBA00013149"/>
    </source>
</evidence>
<dbReference type="AlphaFoldDB" id="A0A0R2B258"/>
<dbReference type="PROSITE" id="PS51645">
    <property type="entry name" value="PHR_CRY_ALPHA_BETA"/>
    <property type="match status" value="1"/>
</dbReference>
<dbReference type="PROSITE" id="PS00394">
    <property type="entry name" value="DNA_PHOTOLYASES_1_1"/>
    <property type="match status" value="1"/>
</dbReference>
<accession>A0A0R2B258</accession>
<evidence type="ECO:0000313" key="12">
    <source>
        <dbReference type="EMBL" id="KRM69958.1"/>
    </source>
</evidence>
<feature type="binding site" evidence="8">
    <location>
        <begin position="365"/>
        <end position="367"/>
    </location>
    <ligand>
        <name>FAD</name>
        <dbReference type="ChEBI" id="CHEBI:57692"/>
    </ligand>
</feature>
<evidence type="ECO:0000256" key="4">
    <source>
        <dbReference type="ARBA" id="ARBA00022630"/>
    </source>
</evidence>
<feature type="site" description="Electron transfer via tryptophanyl radical" evidence="9">
    <location>
        <position position="299"/>
    </location>
</feature>
<organism evidence="12 13">
    <name type="scientific">Apilactobacillus ozensis DSM 23829 = JCM 17196</name>
    <dbReference type="NCBI Taxonomy" id="1423781"/>
    <lineage>
        <taxon>Bacteria</taxon>
        <taxon>Bacillati</taxon>
        <taxon>Bacillota</taxon>
        <taxon>Bacilli</taxon>
        <taxon>Lactobacillales</taxon>
        <taxon>Lactobacillaceae</taxon>
        <taxon>Apilactobacillus</taxon>
    </lineage>
</organism>
<dbReference type="PANTHER" id="PTHR11455:SF9">
    <property type="entry name" value="CRYPTOCHROME CIRCADIAN CLOCK 5 ISOFORM X1"/>
    <property type="match status" value="1"/>
</dbReference>
<dbReference type="FunFam" id="1.10.579.10:FF:000003">
    <property type="entry name" value="Deoxyribodipyrimidine photo-lyase"/>
    <property type="match status" value="1"/>
</dbReference>
<dbReference type="PATRIC" id="fig|1423781.4.peg.126"/>
<evidence type="ECO:0000256" key="3">
    <source>
        <dbReference type="ARBA" id="ARBA00014046"/>
    </source>
</evidence>
<keyword evidence="12" id="KW-0456">Lyase</keyword>
<dbReference type="PROSITE" id="PS00691">
    <property type="entry name" value="DNA_PHOTOLYASES_1_2"/>
    <property type="match status" value="1"/>
</dbReference>
<feature type="binding site" evidence="8">
    <location>
        <begin position="268"/>
        <end position="275"/>
    </location>
    <ligand>
        <name>FAD</name>
        <dbReference type="ChEBI" id="CHEBI:57692"/>
    </ligand>
</feature>
<feature type="site" description="Electron transfer via tryptophanyl radical" evidence="9">
    <location>
        <position position="375"/>
    </location>
</feature>
<evidence type="ECO:0000256" key="9">
    <source>
        <dbReference type="PIRSR" id="PIRSR602081-2"/>
    </source>
</evidence>
<keyword evidence="4 8" id="KW-0285">Flavoprotein</keyword>
<evidence type="ECO:0000256" key="1">
    <source>
        <dbReference type="ARBA" id="ARBA00001932"/>
    </source>
</evidence>
<comment type="caution">
    <text evidence="12">The sequence shown here is derived from an EMBL/GenBank/DDBJ whole genome shotgun (WGS) entry which is preliminary data.</text>
</comment>
<dbReference type="GO" id="GO:0003904">
    <property type="term" value="F:deoxyribodipyrimidine photo-lyase activity"/>
    <property type="evidence" value="ECO:0007669"/>
    <property type="project" value="UniProtKB-EC"/>
</dbReference>
<dbReference type="InterPro" id="IPR036134">
    <property type="entry name" value="Crypto/Photolyase_FAD-like_sf"/>
</dbReference>
<dbReference type="GO" id="GO:0009416">
    <property type="term" value="P:response to light stimulus"/>
    <property type="evidence" value="ECO:0007669"/>
    <property type="project" value="TreeGrafter"/>
</dbReference>
<dbReference type="SUPFAM" id="SSF48173">
    <property type="entry name" value="Cryptochrome/photolyase FAD-binding domain"/>
    <property type="match status" value="1"/>
</dbReference>
<evidence type="ECO:0000256" key="7">
    <source>
        <dbReference type="ARBA" id="ARBA00033999"/>
    </source>
</evidence>
<gene>
    <name evidence="12" type="ORF">FD06_GL000125</name>
</gene>
<dbReference type="PRINTS" id="PR00147">
    <property type="entry name" value="DNAPHOTLYASE"/>
</dbReference>
<comment type="catalytic activity">
    <reaction evidence="7">
        <text>cyclobutadipyrimidine (in DNA) = 2 pyrimidine residues (in DNA).</text>
        <dbReference type="EC" id="4.1.99.3"/>
    </reaction>
</comment>
<dbReference type="InterPro" id="IPR006050">
    <property type="entry name" value="DNA_photolyase_N"/>
</dbReference>
<evidence type="ECO:0000256" key="5">
    <source>
        <dbReference type="ARBA" id="ARBA00022827"/>
    </source>
</evidence>
<evidence type="ECO:0000259" key="11">
    <source>
        <dbReference type="PROSITE" id="PS51645"/>
    </source>
</evidence>
<feature type="binding site" evidence="8">
    <location>
        <position position="265"/>
    </location>
    <ligand>
        <name>FAD</name>
        <dbReference type="ChEBI" id="CHEBI:57692"/>
    </ligand>
</feature>
<dbReference type="RefSeq" id="WP_056965566.1">
    <property type="nucleotide sequence ID" value="NZ_AYYQ01000001.1"/>
</dbReference>
<feature type="binding site" evidence="8">
    <location>
        <position position="220"/>
    </location>
    <ligand>
        <name>FAD</name>
        <dbReference type="ChEBI" id="CHEBI:57692"/>
    </ligand>
</feature>
<proteinExistence type="inferred from homology"/>
<comment type="similarity">
    <text evidence="10">Belongs to the DNA photolyase family.</text>
</comment>
<reference evidence="12 13" key="1">
    <citation type="journal article" date="2015" name="Genome Announc.">
        <title>Expanding the biotechnology potential of lactobacilli through comparative genomics of 213 strains and associated genera.</title>
        <authorList>
            <person name="Sun Z."/>
            <person name="Harris H.M."/>
            <person name="McCann A."/>
            <person name="Guo C."/>
            <person name="Argimon S."/>
            <person name="Zhang W."/>
            <person name="Yang X."/>
            <person name="Jeffery I.B."/>
            <person name="Cooney J.C."/>
            <person name="Kagawa T.F."/>
            <person name="Liu W."/>
            <person name="Song Y."/>
            <person name="Salvetti E."/>
            <person name="Wrobel A."/>
            <person name="Rasinkangas P."/>
            <person name="Parkhill J."/>
            <person name="Rea M.C."/>
            <person name="O'Sullivan O."/>
            <person name="Ritari J."/>
            <person name="Douillard F.P."/>
            <person name="Paul Ross R."/>
            <person name="Yang R."/>
            <person name="Briner A.E."/>
            <person name="Felis G.E."/>
            <person name="de Vos W.M."/>
            <person name="Barrangou R."/>
            <person name="Klaenhammer T.R."/>
            <person name="Caufield P.W."/>
            <person name="Cui Y."/>
            <person name="Zhang H."/>
            <person name="O'Toole P.W."/>
        </authorList>
    </citation>
    <scope>NUCLEOTIDE SEQUENCE [LARGE SCALE GENOMIC DNA]</scope>
    <source>
        <strain evidence="12 13">DSM 23829</strain>
    </source>
</reference>
<dbReference type="InterPro" id="IPR005101">
    <property type="entry name" value="Cryptochr/Photolyase_FAD-bd"/>
</dbReference>
<dbReference type="SUPFAM" id="SSF52425">
    <property type="entry name" value="Cryptochrome/photolyase, N-terminal domain"/>
    <property type="match status" value="1"/>
</dbReference>
<comment type="cofactor">
    <cofactor evidence="8">
        <name>FAD</name>
        <dbReference type="ChEBI" id="CHEBI:57692"/>
    </cofactor>
    <text evidence="8">Binds 1 FAD per subunit.</text>
</comment>
<keyword evidence="13" id="KW-1185">Reference proteome</keyword>
<sequence length="464" mass="54441">MTSVMWFRRDFRLEDNVALYNAIKNKDKILPIFHINPKQLADTPTVNQDAFFASLINFKKHLSSKGIELNVLYGDIKACFEDLKHKVPDWHDIYFNFDERGYGRKRDQDMVNYFENNLKVNAHPYLDYTLHSANEVKKPDGEAYKMFTPYFKKWITLKKPAPLEYNVDSKQFVNQNYFPQNNNKLTELIDSSSITKNMLFGTDYAKQVLNNFIANGLAEYDKQRDIPAVEGTSRLSRFLRTGEISIRMIWQAVLSQPDSDGRTTFMKELGWRDFYNMIYAIYPNQNEVSIKPEFQNVKWSNNKEQFEAWKNGLTGFPIVDAAMRQLNQTGWMHNRLRMIVASFLTKDLLIDWRWGEKYFHEHLIDYDAASNIGGWQWAASTGTDSVSYFRIFNPTLQSEKFDSKGLFIKKYVPELSNVPIEFIHEPSKNGYSDSHKLNYPKPIVNHKEARKWAIDVYTMSKNNN</sequence>
<evidence type="ECO:0000256" key="10">
    <source>
        <dbReference type="RuleBase" id="RU004182"/>
    </source>
</evidence>
<dbReference type="GO" id="GO:0000719">
    <property type="term" value="P:photoreactive repair"/>
    <property type="evidence" value="ECO:0007669"/>
    <property type="project" value="UniProtKB-ARBA"/>
</dbReference>
<dbReference type="Pfam" id="PF00875">
    <property type="entry name" value="DNA_photolyase"/>
    <property type="match status" value="1"/>
</dbReference>
<dbReference type="STRING" id="1423781.FD06_GL000125"/>
<comment type="cofactor">
    <cofactor evidence="1">
        <name>(6R)-5,10-methylene-5,6,7,8-tetrahydrofolate</name>
        <dbReference type="ChEBI" id="CHEBI:15636"/>
    </cofactor>
</comment>
<dbReference type="Gene3D" id="1.25.40.80">
    <property type="match status" value="1"/>
</dbReference>
<evidence type="ECO:0000313" key="13">
    <source>
        <dbReference type="Proteomes" id="UP000052012"/>
    </source>
</evidence>
<dbReference type="EMBL" id="AYYQ01000001">
    <property type="protein sequence ID" value="KRM69958.1"/>
    <property type="molecule type" value="Genomic_DNA"/>
</dbReference>
<protein>
    <recommendedName>
        <fullName evidence="3">Deoxyribodipyrimidine photo-lyase</fullName>
        <ecNumber evidence="2">4.1.99.3</ecNumber>
    </recommendedName>
</protein>
<dbReference type="GO" id="GO:0003677">
    <property type="term" value="F:DNA binding"/>
    <property type="evidence" value="ECO:0007669"/>
    <property type="project" value="TreeGrafter"/>
</dbReference>
<evidence type="ECO:0000256" key="8">
    <source>
        <dbReference type="PIRSR" id="PIRSR602081-1"/>
    </source>
</evidence>